<dbReference type="OrthoDB" id="562545at2759"/>
<proteinExistence type="predicted"/>
<keyword evidence="3" id="KW-1185">Reference proteome</keyword>
<feature type="compositionally biased region" description="Low complexity" evidence="1">
    <location>
        <begin position="407"/>
        <end position="433"/>
    </location>
</feature>
<feature type="region of interest" description="Disordered" evidence="1">
    <location>
        <begin position="704"/>
        <end position="737"/>
    </location>
</feature>
<feature type="region of interest" description="Disordered" evidence="1">
    <location>
        <begin position="482"/>
        <end position="510"/>
    </location>
</feature>
<evidence type="ECO:0000313" key="3">
    <source>
        <dbReference type="Proteomes" id="UP000613740"/>
    </source>
</evidence>
<feature type="region of interest" description="Disordered" evidence="1">
    <location>
        <begin position="80"/>
        <end position="113"/>
    </location>
</feature>
<feature type="region of interest" description="Disordered" evidence="1">
    <location>
        <begin position="360"/>
        <end position="388"/>
    </location>
</feature>
<accession>A0A835WLY9</accession>
<organism evidence="2 3">
    <name type="scientific">Chlamydomonas schloesseri</name>
    <dbReference type="NCBI Taxonomy" id="2026947"/>
    <lineage>
        <taxon>Eukaryota</taxon>
        <taxon>Viridiplantae</taxon>
        <taxon>Chlorophyta</taxon>
        <taxon>core chlorophytes</taxon>
        <taxon>Chlorophyceae</taxon>
        <taxon>CS clade</taxon>
        <taxon>Chlamydomonadales</taxon>
        <taxon>Chlamydomonadaceae</taxon>
        <taxon>Chlamydomonas</taxon>
    </lineage>
</organism>
<feature type="region of interest" description="Disordered" evidence="1">
    <location>
        <begin position="405"/>
        <end position="440"/>
    </location>
</feature>
<dbReference type="EMBL" id="JAEHOD010000014">
    <property type="protein sequence ID" value="KAG2449431.1"/>
    <property type="molecule type" value="Genomic_DNA"/>
</dbReference>
<feature type="compositionally biased region" description="Low complexity" evidence="1">
    <location>
        <begin position="482"/>
        <end position="495"/>
    </location>
</feature>
<comment type="caution">
    <text evidence="2">The sequence shown here is derived from an EMBL/GenBank/DDBJ whole genome shotgun (WGS) entry which is preliminary data.</text>
</comment>
<dbReference type="Proteomes" id="UP000613740">
    <property type="component" value="Unassembled WGS sequence"/>
</dbReference>
<name>A0A835WLY9_9CHLO</name>
<reference evidence="2" key="1">
    <citation type="journal article" date="2020" name="bioRxiv">
        <title>Comparative genomics of Chlamydomonas.</title>
        <authorList>
            <person name="Craig R.J."/>
            <person name="Hasan A.R."/>
            <person name="Ness R.W."/>
            <person name="Keightley P.D."/>
        </authorList>
    </citation>
    <scope>NUCLEOTIDE SEQUENCE</scope>
    <source>
        <strain evidence="2">CCAP 11/173</strain>
    </source>
</reference>
<feature type="region of interest" description="Disordered" evidence="1">
    <location>
        <begin position="604"/>
        <end position="654"/>
    </location>
</feature>
<evidence type="ECO:0000256" key="1">
    <source>
        <dbReference type="SAM" id="MobiDB-lite"/>
    </source>
</evidence>
<gene>
    <name evidence="2" type="ORF">HYH02_005578</name>
</gene>
<evidence type="ECO:0000313" key="2">
    <source>
        <dbReference type="EMBL" id="KAG2449431.1"/>
    </source>
</evidence>
<protein>
    <submittedName>
        <fullName evidence="2">Uncharacterized protein</fullName>
    </submittedName>
</protein>
<feature type="compositionally biased region" description="Low complexity" evidence="1">
    <location>
        <begin position="604"/>
        <end position="615"/>
    </location>
</feature>
<feature type="compositionally biased region" description="Gly residues" evidence="1">
    <location>
        <begin position="496"/>
        <end position="510"/>
    </location>
</feature>
<sequence>MVDEGDGSSCVALTHAAAAAPDPSSGGLSHVVTSQHWISPFNSGRLSRGLPAAGDVVMTATATAPGSPSCRVAMPAQPEAVRQQQQQLPRFRRKPTSSASCGGGHPSTQADDGGAAQEVFRSSRPMFSFLQSGYGALAAEAAEVGGGSEGGRGDVAAVDDDAGAEEAGGRVGVDGGGQLPGLSARGFSRASAGGLYACADDDDADLHSADVLLAPGSNTCDGSGLDASAAAAVSARSTLGGMRSQNSLNPTLFQRPISRTGGGGYQAVASKWRISAGGGSGVGGGGCAGVEAYPQVRRFLRPACHSSDGTSADFIKSPAPPVHPMSAVPPARAAAAVPGVGGGGSGRLARLAAAAAAAADGPASADGGSNDGISAAEPSLAPPKPQHYLARPSFARPAALTPPHVQLGAADGLPPAAGMGLSPSPPSMLQSPGSGAGGSRGLVTIGSYAMPACGSPKTRREQDASRFAGWCGGTGGGGSAGVGNSASGVPPSSCGGTSGPGTPAGGGGAGPGPRGYGGIIFLYDGLGGGDGLANGTDAGQDDGWQGPGSPLAATAAAAAFGSPRASYSGGGSNRFGGTGGGGLNGTSSEKLIRLPANVVAASASNVGSGSSTGAGNHAGAEDATRRTLSSSSGRQLLPSSSMSLPGSGSARSRLARTELRARPAAATVSSLVAAGAGAVPLVTFESVSSPLLLPSVPGPLPLAPPKHPASATGIEDGCLNGGGCGSPASAGVTPGSG</sequence>
<feature type="compositionally biased region" description="Low complexity" evidence="1">
    <location>
        <begin position="628"/>
        <end position="649"/>
    </location>
</feature>
<feature type="compositionally biased region" description="Polar residues" evidence="1">
    <location>
        <begin position="96"/>
        <end position="110"/>
    </location>
</feature>
<dbReference type="AlphaFoldDB" id="A0A835WLY9"/>